<keyword evidence="2" id="KW-1185">Reference proteome</keyword>
<evidence type="ECO:0000313" key="1">
    <source>
        <dbReference type="EMBL" id="GGO89382.1"/>
    </source>
</evidence>
<reference evidence="1" key="2">
    <citation type="submission" date="2020-09" db="EMBL/GenBank/DDBJ databases">
        <authorList>
            <person name="Sun Q."/>
            <person name="Zhou Y."/>
        </authorList>
    </citation>
    <scope>NUCLEOTIDE SEQUENCE</scope>
    <source>
        <strain evidence="1">CGMCC 4.7201</strain>
    </source>
</reference>
<reference evidence="1" key="1">
    <citation type="journal article" date="2014" name="Int. J. Syst. Evol. Microbiol.">
        <title>Complete genome sequence of Corynebacterium casei LMG S-19264T (=DSM 44701T), isolated from a smear-ripened cheese.</title>
        <authorList>
            <consortium name="US DOE Joint Genome Institute (JGI-PGF)"/>
            <person name="Walter F."/>
            <person name="Albersmeier A."/>
            <person name="Kalinowski J."/>
            <person name="Ruckert C."/>
        </authorList>
    </citation>
    <scope>NUCLEOTIDE SEQUENCE</scope>
    <source>
        <strain evidence="1">CGMCC 4.7201</strain>
    </source>
</reference>
<organism evidence="1 2">
    <name type="scientific">Wenjunlia tyrosinilytica</name>
    <dbReference type="NCBI Taxonomy" id="1544741"/>
    <lineage>
        <taxon>Bacteria</taxon>
        <taxon>Bacillati</taxon>
        <taxon>Actinomycetota</taxon>
        <taxon>Actinomycetes</taxon>
        <taxon>Kitasatosporales</taxon>
        <taxon>Streptomycetaceae</taxon>
        <taxon>Wenjunlia</taxon>
    </lineage>
</organism>
<comment type="caution">
    <text evidence="1">The sequence shown here is derived from an EMBL/GenBank/DDBJ whole genome shotgun (WGS) entry which is preliminary data.</text>
</comment>
<dbReference type="EMBL" id="BMMS01000013">
    <property type="protein sequence ID" value="GGO89382.1"/>
    <property type="molecule type" value="Genomic_DNA"/>
</dbReference>
<dbReference type="Pfam" id="PF19674">
    <property type="entry name" value="DUF6177"/>
    <property type="match status" value="1"/>
</dbReference>
<sequence length="507" mass="52489">MDVIALTERMPDTWSMVAGLLAGGPGLRVQAVGAGGDVGAVGDVGAGGAGRGVGQVGEEAVLQLCDDSGRPLVSIEAPVLVRVPGEAARLLGPDCAAAPTPAWWVEARASTAVKDAERLAGAFAGRLAALLGGTVWPPRAAARAGSGAPVAMGVTAVPAPAAASPAVDVLTDKVAVVLQDRPVVAMTAWLCDALRAALASDRGLQIVTPKHTRLSLPTRSLLCGPPSRWVVRDGDGGHYDGLSGAVLRWGDGAFEPVGGTADGTAVADAFTEVRAKGERQLALSFRTLLPADERLVLGGALEAAWRRLTGGPPVGWGTAEPVALPWSRRRLTEPARGRAPGRTWFVVLGAEERPAIATARVIRTTRGVEEDVTLTVGLGPREAPPLGELPGIAHELVARYGLRSMLAQQRSARRDLTVPARMESPPVPVAFALGAEAVADIGLTRAGRPPLPDRPLELGAPRRPGFFYPLGDGSSASGWTGLERLMRHLQRPIPAPRSGVETDSVDP</sequence>
<dbReference type="Proteomes" id="UP000641932">
    <property type="component" value="Unassembled WGS sequence"/>
</dbReference>
<proteinExistence type="predicted"/>
<evidence type="ECO:0000313" key="2">
    <source>
        <dbReference type="Proteomes" id="UP000641932"/>
    </source>
</evidence>
<dbReference type="InterPro" id="IPR046175">
    <property type="entry name" value="DUF6177"/>
</dbReference>
<gene>
    <name evidence="1" type="ORF">GCM10012280_32390</name>
</gene>
<dbReference type="AlphaFoldDB" id="A0A917ZR81"/>
<name>A0A917ZR81_9ACTN</name>
<accession>A0A917ZR81</accession>
<protein>
    <submittedName>
        <fullName evidence="1">Uncharacterized protein</fullName>
    </submittedName>
</protein>